<protein>
    <recommendedName>
        <fullName evidence="3">SMI1/KNR4 family protein</fullName>
    </recommendedName>
</protein>
<evidence type="ECO:0008006" key="3">
    <source>
        <dbReference type="Google" id="ProtNLM"/>
    </source>
</evidence>
<reference evidence="2" key="1">
    <citation type="submission" date="2015-11" db="EMBL/GenBank/DDBJ databases">
        <authorList>
            <person name="Dugat-Bony E."/>
        </authorList>
    </citation>
    <scope>NUCLEOTIDE SEQUENCE [LARGE SCALE GENOMIC DNA]</scope>
    <source>
        <strain evidence="2">Mu292</strain>
    </source>
</reference>
<keyword evidence="2" id="KW-1185">Reference proteome</keyword>
<dbReference type="EMBL" id="FAUH01000004">
    <property type="protein sequence ID" value="CUU65405.1"/>
    <property type="molecule type" value="Genomic_DNA"/>
</dbReference>
<evidence type="ECO:0000313" key="2">
    <source>
        <dbReference type="Proteomes" id="UP000182498"/>
    </source>
</evidence>
<dbReference type="AlphaFoldDB" id="A0A120N4Y4"/>
<dbReference type="RefSeq" id="WP_073883624.1">
    <property type="nucleotide sequence ID" value="NZ_FAUH01000004.1"/>
</dbReference>
<dbReference type="OrthoDB" id="9816539at2"/>
<name>A0A120N4Y4_9CORY</name>
<dbReference type="Proteomes" id="UP000182498">
    <property type="component" value="Unassembled WGS sequence"/>
</dbReference>
<evidence type="ECO:0000313" key="1">
    <source>
        <dbReference type="EMBL" id="CUU65405.1"/>
    </source>
</evidence>
<proteinExistence type="predicted"/>
<organism evidence="1 2">
    <name type="scientific">Corynebacterium variabile</name>
    <dbReference type="NCBI Taxonomy" id="1727"/>
    <lineage>
        <taxon>Bacteria</taxon>
        <taxon>Bacillati</taxon>
        <taxon>Actinomycetota</taxon>
        <taxon>Actinomycetes</taxon>
        <taxon>Mycobacteriales</taxon>
        <taxon>Corynebacteriaceae</taxon>
        <taxon>Corynebacterium</taxon>
    </lineage>
</organism>
<gene>
    <name evidence="1" type="ORF">CVAR292_00724</name>
</gene>
<accession>A0A120N4Y4</accession>
<sequence>MPDHFTIPEEFLSLADRCEAPGFVRGTAPGQQYAIIADPDVHDTADAKLFDGPRNLFPEGHLPDPERLYAIGYTGGEGSTFCLWLDDDGVRHVVNHGSGPGSCL</sequence>